<dbReference type="EMBL" id="GBXM01051071">
    <property type="protein sequence ID" value="JAH57506.1"/>
    <property type="molecule type" value="Transcribed_RNA"/>
</dbReference>
<dbReference type="AlphaFoldDB" id="A0A0E9TVB3"/>
<sequence>MSFKRKKSLLFICKPRVGLLEWQNFK</sequence>
<accession>A0A0E9TVB3</accession>
<proteinExistence type="predicted"/>
<organism evidence="1">
    <name type="scientific">Anguilla anguilla</name>
    <name type="common">European freshwater eel</name>
    <name type="synonym">Muraena anguilla</name>
    <dbReference type="NCBI Taxonomy" id="7936"/>
    <lineage>
        <taxon>Eukaryota</taxon>
        <taxon>Metazoa</taxon>
        <taxon>Chordata</taxon>
        <taxon>Craniata</taxon>
        <taxon>Vertebrata</taxon>
        <taxon>Euteleostomi</taxon>
        <taxon>Actinopterygii</taxon>
        <taxon>Neopterygii</taxon>
        <taxon>Teleostei</taxon>
        <taxon>Anguilliformes</taxon>
        <taxon>Anguillidae</taxon>
        <taxon>Anguilla</taxon>
    </lineage>
</organism>
<reference evidence="1" key="2">
    <citation type="journal article" date="2015" name="Fish Shellfish Immunol.">
        <title>Early steps in the European eel (Anguilla anguilla)-Vibrio vulnificus interaction in the gills: Role of the RtxA13 toxin.</title>
        <authorList>
            <person name="Callol A."/>
            <person name="Pajuelo D."/>
            <person name="Ebbesson L."/>
            <person name="Teles M."/>
            <person name="MacKenzie S."/>
            <person name="Amaro C."/>
        </authorList>
    </citation>
    <scope>NUCLEOTIDE SEQUENCE</scope>
</reference>
<name>A0A0E9TVB3_ANGAN</name>
<evidence type="ECO:0000313" key="1">
    <source>
        <dbReference type="EMBL" id="JAH57506.1"/>
    </source>
</evidence>
<protein>
    <submittedName>
        <fullName evidence="1">Uncharacterized protein</fullName>
    </submittedName>
</protein>
<reference evidence="1" key="1">
    <citation type="submission" date="2014-11" db="EMBL/GenBank/DDBJ databases">
        <authorList>
            <person name="Amaro Gonzalez C."/>
        </authorList>
    </citation>
    <scope>NUCLEOTIDE SEQUENCE</scope>
</reference>